<feature type="compositionally biased region" description="Acidic residues" evidence="2">
    <location>
        <begin position="440"/>
        <end position="464"/>
    </location>
</feature>
<dbReference type="RefSeq" id="WP_071234611.1">
    <property type="nucleotide sequence ID" value="NZ_KV861316.1"/>
</dbReference>
<feature type="region of interest" description="Disordered" evidence="2">
    <location>
        <begin position="145"/>
        <end position="174"/>
    </location>
</feature>
<keyword evidence="3" id="KW-0472">Membrane</keyword>
<feature type="compositionally biased region" description="Acidic residues" evidence="2">
    <location>
        <begin position="1185"/>
        <end position="1206"/>
    </location>
</feature>
<feature type="compositionally biased region" description="Acidic residues" evidence="2">
    <location>
        <begin position="1271"/>
        <end position="1290"/>
    </location>
</feature>
<feature type="compositionally biased region" description="Low complexity" evidence="2">
    <location>
        <begin position="930"/>
        <end position="941"/>
    </location>
</feature>
<feature type="compositionally biased region" description="Acidic residues" evidence="2">
    <location>
        <begin position="559"/>
        <end position="568"/>
    </location>
</feature>
<feature type="region of interest" description="Disordered" evidence="2">
    <location>
        <begin position="664"/>
        <end position="693"/>
    </location>
</feature>
<feature type="compositionally biased region" description="Low complexity" evidence="2">
    <location>
        <begin position="888"/>
        <end position="897"/>
    </location>
</feature>
<feature type="compositionally biased region" description="Low complexity" evidence="2">
    <location>
        <begin position="1175"/>
        <end position="1184"/>
    </location>
</feature>
<feature type="signal peptide" evidence="4">
    <location>
        <begin position="1"/>
        <end position="26"/>
    </location>
</feature>
<feature type="region of interest" description="Disordered" evidence="2">
    <location>
        <begin position="1000"/>
        <end position="1028"/>
    </location>
</feature>
<feature type="region of interest" description="Disordered" evidence="2">
    <location>
        <begin position="1465"/>
        <end position="1509"/>
    </location>
</feature>
<feature type="region of interest" description="Disordered" evidence="2">
    <location>
        <begin position="1333"/>
        <end position="1364"/>
    </location>
</feature>
<dbReference type="Gene3D" id="1.20.58.2200">
    <property type="match status" value="1"/>
</dbReference>
<dbReference type="CDD" id="cd00118">
    <property type="entry name" value="LysM"/>
    <property type="match status" value="1"/>
</dbReference>
<feature type="region of interest" description="Disordered" evidence="2">
    <location>
        <begin position="1244"/>
        <end position="1317"/>
    </location>
</feature>
<feature type="compositionally biased region" description="Acidic residues" evidence="2">
    <location>
        <begin position="1106"/>
        <end position="1125"/>
    </location>
</feature>
<feature type="region of interest" description="Disordered" evidence="2">
    <location>
        <begin position="916"/>
        <end position="943"/>
    </location>
</feature>
<proteinExistence type="predicted"/>
<feature type="compositionally biased region" description="Low complexity" evidence="2">
    <location>
        <begin position="1127"/>
        <end position="1143"/>
    </location>
</feature>
<feature type="compositionally biased region" description="Low complexity" evidence="2">
    <location>
        <begin position="1096"/>
        <end position="1105"/>
    </location>
</feature>
<dbReference type="EMBL" id="MKFT01000012">
    <property type="protein sequence ID" value="OHY92764.1"/>
    <property type="molecule type" value="Genomic_DNA"/>
</dbReference>
<protein>
    <submittedName>
        <fullName evidence="5">AAA family ATPase</fullName>
    </submittedName>
</protein>
<feature type="compositionally biased region" description="Acidic residues" evidence="2">
    <location>
        <begin position="349"/>
        <end position="359"/>
    </location>
</feature>
<evidence type="ECO:0000256" key="3">
    <source>
        <dbReference type="SAM" id="Phobius"/>
    </source>
</evidence>
<feature type="region of interest" description="Disordered" evidence="2">
    <location>
        <begin position="1090"/>
        <end position="1232"/>
    </location>
</feature>
<feature type="compositionally biased region" description="Low complexity" evidence="2">
    <location>
        <begin position="1249"/>
        <end position="1270"/>
    </location>
</feature>
<feature type="transmembrane region" description="Helical" evidence="3">
    <location>
        <begin position="287"/>
        <end position="308"/>
    </location>
</feature>
<reference evidence="5 6" key="1">
    <citation type="submission" date="2016-09" db="EMBL/GenBank/DDBJ databases">
        <title>Isolation, identification and antibiotic sensitivity analysis of bacterial pathogen from juvenile Hippocampus erectus with tail-rotted disease.</title>
        <authorList>
            <person name="Yang Q."/>
        </authorList>
    </citation>
    <scope>NUCLEOTIDE SEQUENCE [LARGE SCALE GENOMIC DNA]</scope>
    <source>
        <strain evidence="5 6">HM-10</strain>
    </source>
</reference>
<feature type="region of interest" description="Disordered" evidence="2">
    <location>
        <begin position="349"/>
        <end position="372"/>
    </location>
</feature>
<feature type="compositionally biased region" description="Acidic residues" evidence="2">
    <location>
        <begin position="858"/>
        <end position="877"/>
    </location>
</feature>
<feature type="region of interest" description="Disordered" evidence="2">
    <location>
        <begin position="601"/>
        <end position="629"/>
    </location>
</feature>
<dbReference type="InterPro" id="IPR038440">
    <property type="entry name" value="FimV_C_sf"/>
</dbReference>
<dbReference type="InterPro" id="IPR020011">
    <property type="entry name" value="FimV_C"/>
</dbReference>
<feature type="region of interest" description="Disordered" evidence="2">
    <location>
        <begin position="957"/>
        <end position="987"/>
    </location>
</feature>
<feature type="compositionally biased region" description="Acidic residues" evidence="2">
    <location>
        <begin position="1144"/>
        <end position="1164"/>
    </location>
</feature>
<keyword evidence="3" id="KW-0812">Transmembrane</keyword>
<accession>A0ABX3D7Z1</accession>
<keyword evidence="4" id="KW-0732">Signal</keyword>
<feature type="compositionally biased region" description="Acidic residues" evidence="2">
    <location>
        <begin position="839"/>
        <end position="850"/>
    </location>
</feature>
<dbReference type="NCBIfam" id="TIGR03505">
    <property type="entry name" value="FimV_core"/>
    <property type="match status" value="1"/>
</dbReference>
<organism evidence="5 6">
    <name type="scientific">Vibrio rotiferianus</name>
    <dbReference type="NCBI Taxonomy" id="190895"/>
    <lineage>
        <taxon>Bacteria</taxon>
        <taxon>Pseudomonadati</taxon>
        <taxon>Pseudomonadota</taxon>
        <taxon>Gammaproteobacteria</taxon>
        <taxon>Vibrionales</taxon>
        <taxon>Vibrionaceae</taxon>
        <taxon>Vibrio</taxon>
    </lineage>
</organism>
<gene>
    <name evidence="5" type="ORF">BI375_04700</name>
</gene>
<keyword evidence="1" id="KW-0175">Coiled coil</keyword>
<evidence type="ECO:0000256" key="4">
    <source>
        <dbReference type="SAM" id="SignalP"/>
    </source>
</evidence>
<evidence type="ECO:0000256" key="2">
    <source>
        <dbReference type="SAM" id="MobiDB-lite"/>
    </source>
</evidence>
<comment type="caution">
    <text evidence="5">The sequence shown here is derived from an EMBL/GenBank/DDBJ whole genome shotgun (WGS) entry which is preliminary data.</text>
</comment>
<sequence length="1622" mass="178005">MHQNYKRLLAALMLMGATQTSSVVQAEAIRLVGPSGEVQAAPSYAEQIERALPATPENLQPSRFYGPTGQNETLWSIATKLRPSNSVSVQQTLLAIYRINPQAFENQNIHLLEPGSRLRVPSLEQTRIATTAQAAAVMKAHQAKLNQATQPKPVEPKPEPVRPAQAKPEPQTTTPKINVVQPEEVQVTEKPLPKVETSPQGEQQVSALKEKLQVSQGELESLEEKNHHLRLMLSEVQTEVDSLKTELNDEERIRSEVEKLLAEERHRVAEQQRMQPSTLDKILSNGWLVGLAALIPGALIALLIVMLLGRRSAAKEEAAETETPTPEMAAAPLAIGDSIDELDEELSLDDDLFGDDSDHDELFSDDRGQEDDDVFASLDDDDLDFNLEGEDGEDPFAGIGDDGDLDVGLDDFDSSANGISVNGEEKALGLEEMERALDEVSPELDLDDTASGDDSAFDLSDEPADTGLSMSEDEFSELLSADEPTEELESGALDQSMLDDLFSGLAEEDDAPIEDSSPSEVNENAFGAGMASDDDIDQLLAQYEQPAEEVEEAQSTANDEFDLSEDSDASALLDELLGEDDGGSLSELDPLEELEELAGYDEEHIDESSTDLLDELIDLDEDGSEDFDPLNELEQLSGFDNDSEALELDENSTELLDELLDSDADEFLEEDSESDKDAFDELIGQDDTESNEDELLSSLGFEELLAEQSPAVEESSSSLDTDFDIDALVSEQQVEGSQAEDEQSVQAEEERSFDRNQFVGDLEEISPKGDALLNELSEAEAQGEPLEGAEVAFEAESALESEPSDLPEPVVEEVIEPEFEEPKVTPTPNTSPNEFGVPQEEDWLLDEESSQPEQPVSEAEEFNLDELELPEFGEEDAMASMAEEPAEPEVAAQPEQPVVEDEEFTFDELELPEFGEEDAMASVAEEPAEPEVAAQPEQPVAEAEEFNFDELELPELGEEDAMASMAKEPAEPEVAAQPEQPVVEDEEFNFDELELPEFGEEDAMASMAEESAEPEVAAQPEQSVVEDEEFNFDELELPEFGEEAMASMAEEPAEPEIAAQPEQPVAEAEEFNFDELELPEFGEEDAMASMAEEPEVAAQPEQPVAEAEEFNFDELELPEFGEDDAMASVAEEPAEPEATAQPVVEDEEFSFDELELPEFGEEEAMASVAEEPAEPKAAAQPEQPVVEDEEFSFDELELPEFGEEDAMASMAEEPAEPEVAAQPEQPVAEAEEFDFDELELPEFGEEDAMASMAEEPAEPEVAAQPEQPVAESEEFNFDDLELPEFGEEDAMASVAEEPAESEVAAQPEQSVVEDEELNFDELELPEFGEEDAMASMAEEPAEPEVAAQPEQSVTEAEEFSFDELELPEFGEEDAMASMAEEPVEQDVEEQSEQDALFDMFAQPSETVAPEFSAPSEPEVSDFDEAAMANLLSEDSMDSETFDTDLDSDTIASAGMDIEAMLDVGDDWDGFKLSPETEYSSRGEEVPEDEREVWSSSEALEQPRITEENWGEQEDLTDFDPKKNQFMTIDELMAQVDKDGGEFEEQDLKLDVGLNEFPDVIGDNGDVDVDSNAEAAGKLDLAKIYLEMNDPQGAVKLLEEAIVYGEDDIRREAKGLIDAINGR</sequence>
<feature type="region of interest" description="Disordered" evidence="2">
    <location>
        <begin position="437"/>
        <end position="587"/>
    </location>
</feature>
<evidence type="ECO:0000313" key="5">
    <source>
        <dbReference type="EMBL" id="OHY92764.1"/>
    </source>
</evidence>
<feature type="region of interest" description="Disordered" evidence="2">
    <location>
        <begin position="706"/>
        <end position="766"/>
    </location>
</feature>
<dbReference type="InterPro" id="IPR020012">
    <property type="entry name" value="LysM_FimV"/>
</dbReference>
<feature type="compositionally biased region" description="Low complexity" evidence="2">
    <location>
        <begin position="1333"/>
        <end position="1352"/>
    </location>
</feature>
<feature type="compositionally biased region" description="Low complexity" evidence="2">
    <location>
        <begin position="972"/>
        <end position="981"/>
    </location>
</feature>
<feature type="region of interest" description="Disordered" evidence="2">
    <location>
        <begin position="1046"/>
        <end position="1066"/>
    </location>
</feature>
<dbReference type="InterPro" id="IPR018392">
    <property type="entry name" value="LysM"/>
</dbReference>
<dbReference type="NCBIfam" id="TIGR03504">
    <property type="entry name" value="FimV_Cterm"/>
    <property type="match status" value="1"/>
</dbReference>
<evidence type="ECO:0000256" key="1">
    <source>
        <dbReference type="SAM" id="Coils"/>
    </source>
</evidence>
<keyword evidence="6" id="KW-1185">Reference proteome</keyword>
<dbReference type="Proteomes" id="UP000180133">
    <property type="component" value="Unassembled WGS sequence"/>
</dbReference>
<feature type="compositionally biased region" description="Low complexity" evidence="2">
    <location>
        <begin position="1292"/>
        <end position="1309"/>
    </location>
</feature>
<feature type="compositionally biased region" description="Low complexity" evidence="2">
    <location>
        <begin position="1004"/>
        <end position="1022"/>
    </location>
</feature>
<feature type="compositionally biased region" description="Low complexity" evidence="2">
    <location>
        <begin position="1207"/>
        <end position="1228"/>
    </location>
</feature>
<feature type="coiled-coil region" evidence="1">
    <location>
        <begin position="205"/>
        <end position="267"/>
    </location>
</feature>
<feature type="region of interest" description="Disordered" evidence="2">
    <location>
        <begin position="816"/>
        <end position="903"/>
    </location>
</feature>
<evidence type="ECO:0000313" key="6">
    <source>
        <dbReference type="Proteomes" id="UP000180133"/>
    </source>
</evidence>
<feature type="chain" id="PRO_5047308744" evidence="4">
    <location>
        <begin position="27"/>
        <end position="1622"/>
    </location>
</feature>
<keyword evidence="3" id="KW-1133">Transmembrane helix</keyword>
<name>A0ABX3D7Z1_9VIBR</name>
<feature type="compositionally biased region" description="Acidic residues" evidence="2">
    <location>
        <begin position="1355"/>
        <end position="1364"/>
    </location>
</feature>